<dbReference type="SUPFAM" id="SSF51366">
    <property type="entry name" value="Ribulose-phoshate binding barrel"/>
    <property type="match status" value="1"/>
</dbReference>
<dbReference type="RefSeq" id="WP_156089360.1">
    <property type="nucleotide sequence ID" value="NZ_CP073767.1"/>
</dbReference>
<protein>
    <recommendedName>
        <fullName evidence="4">Orotidine 5'-phosphate decarboxylase</fullName>
    </recommendedName>
</protein>
<dbReference type="AlphaFoldDB" id="A0A9Q9MCE5"/>
<keyword evidence="3" id="KW-1185">Reference proteome</keyword>
<feature type="region of interest" description="Disordered" evidence="1">
    <location>
        <begin position="37"/>
        <end position="64"/>
    </location>
</feature>
<dbReference type="EMBL" id="CP073767">
    <property type="protein sequence ID" value="UWZ50844.1"/>
    <property type="molecule type" value="Genomic_DNA"/>
</dbReference>
<dbReference type="InterPro" id="IPR011060">
    <property type="entry name" value="RibuloseP-bd_barrel"/>
</dbReference>
<reference evidence="2" key="1">
    <citation type="submission" date="2021-04" db="EMBL/GenBank/DDBJ databases">
        <title>Dactylosporangium aurantiacum NRRL B-8018 full assembly.</title>
        <authorList>
            <person name="Hartkoorn R.C."/>
            <person name="Beaudoing E."/>
            <person name="Hot D."/>
        </authorList>
    </citation>
    <scope>NUCLEOTIDE SEQUENCE</scope>
    <source>
        <strain evidence="2">NRRL B-8018</strain>
    </source>
</reference>
<dbReference type="Proteomes" id="UP001058003">
    <property type="component" value="Chromosome"/>
</dbReference>
<proteinExistence type="predicted"/>
<dbReference type="KEGG" id="daur:Daura_28990"/>
<accession>A0A9Q9MCE5</accession>
<evidence type="ECO:0008006" key="4">
    <source>
        <dbReference type="Google" id="ProtNLM"/>
    </source>
</evidence>
<evidence type="ECO:0000313" key="2">
    <source>
        <dbReference type="EMBL" id="UWZ50844.1"/>
    </source>
</evidence>
<gene>
    <name evidence="2" type="ORF">Daura_28990</name>
</gene>
<evidence type="ECO:0000313" key="3">
    <source>
        <dbReference type="Proteomes" id="UP001058003"/>
    </source>
</evidence>
<sequence>MDLTRRVIVALDFDTEQEACAVVERLGDRGRAYKIGPQLLTTPGRGTPWTRCAPGPRTSSSAAP</sequence>
<dbReference type="Gene3D" id="3.20.20.70">
    <property type="entry name" value="Aldolase class I"/>
    <property type="match status" value="1"/>
</dbReference>
<dbReference type="OrthoDB" id="9806203at2"/>
<evidence type="ECO:0000256" key="1">
    <source>
        <dbReference type="SAM" id="MobiDB-lite"/>
    </source>
</evidence>
<organism evidence="2 3">
    <name type="scientific">Dactylosporangium aurantiacum</name>
    <dbReference type="NCBI Taxonomy" id="35754"/>
    <lineage>
        <taxon>Bacteria</taxon>
        <taxon>Bacillati</taxon>
        <taxon>Actinomycetota</taxon>
        <taxon>Actinomycetes</taxon>
        <taxon>Micromonosporales</taxon>
        <taxon>Micromonosporaceae</taxon>
        <taxon>Dactylosporangium</taxon>
    </lineage>
</organism>
<name>A0A9Q9MCE5_9ACTN</name>
<dbReference type="InterPro" id="IPR013785">
    <property type="entry name" value="Aldolase_TIM"/>
</dbReference>